<feature type="compositionally biased region" description="Polar residues" evidence="1">
    <location>
        <begin position="36"/>
        <end position="45"/>
    </location>
</feature>
<dbReference type="EMBL" id="FCNZ02000004">
    <property type="protein sequence ID" value="SAL27150.1"/>
    <property type="molecule type" value="Genomic_DNA"/>
</dbReference>
<comment type="caution">
    <text evidence="3">The sequence shown here is derived from an EMBL/GenBank/DDBJ whole genome shotgun (WGS) entry which is preliminary data.</text>
</comment>
<evidence type="ECO:0000313" key="4">
    <source>
        <dbReference type="Proteomes" id="UP000054717"/>
    </source>
</evidence>
<dbReference type="AlphaFoldDB" id="A0A158G6V6"/>
<accession>A0A158G6V6</accession>
<evidence type="ECO:0000313" key="3">
    <source>
        <dbReference type="EMBL" id="SAL27150.1"/>
    </source>
</evidence>
<protein>
    <recommendedName>
        <fullName evidence="5">Secreted protein</fullName>
    </recommendedName>
</protein>
<gene>
    <name evidence="3" type="ORF">AWB66_01604</name>
</gene>
<keyword evidence="2" id="KW-0732">Signal</keyword>
<dbReference type="Proteomes" id="UP000054717">
    <property type="component" value="Unassembled WGS sequence"/>
</dbReference>
<feature type="chain" id="PRO_5011113251" description="Secreted protein" evidence="2">
    <location>
        <begin position="24"/>
        <end position="55"/>
    </location>
</feature>
<evidence type="ECO:0008006" key="5">
    <source>
        <dbReference type="Google" id="ProtNLM"/>
    </source>
</evidence>
<organism evidence="3 4">
    <name type="scientific">Caballeronia telluris</name>
    <dbReference type="NCBI Taxonomy" id="326475"/>
    <lineage>
        <taxon>Bacteria</taxon>
        <taxon>Pseudomonadati</taxon>
        <taxon>Pseudomonadota</taxon>
        <taxon>Betaproteobacteria</taxon>
        <taxon>Burkholderiales</taxon>
        <taxon>Burkholderiaceae</taxon>
        <taxon>Caballeronia</taxon>
    </lineage>
</organism>
<evidence type="ECO:0000256" key="1">
    <source>
        <dbReference type="SAM" id="MobiDB-lite"/>
    </source>
</evidence>
<sequence>MTIFVRRALWPPFVMPSSTLASAMPFVTSRAGDAPSASTGISSVSREVRNPWPAK</sequence>
<keyword evidence="4" id="KW-1185">Reference proteome</keyword>
<reference evidence="3" key="1">
    <citation type="submission" date="2016-01" db="EMBL/GenBank/DDBJ databases">
        <authorList>
            <person name="Peeters Charlotte."/>
        </authorList>
    </citation>
    <scope>NUCLEOTIDE SEQUENCE</scope>
    <source>
        <strain evidence="3">LMG 22936</strain>
    </source>
</reference>
<feature type="signal peptide" evidence="2">
    <location>
        <begin position="1"/>
        <end position="23"/>
    </location>
</feature>
<name>A0A158G6V6_9BURK</name>
<evidence type="ECO:0000256" key="2">
    <source>
        <dbReference type="SAM" id="SignalP"/>
    </source>
</evidence>
<proteinExistence type="predicted"/>
<feature type="region of interest" description="Disordered" evidence="1">
    <location>
        <begin position="30"/>
        <end position="55"/>
    </location>
</feature>